<dbReference type="Pfam" id="PF00535">
    <property type="entry name" value="Glycos_transf_2"/>
    <property type="match status" value="1"/>
</dbReference>
<protein>
    <submittedName>
        <fullName evidence="3">Glycosyltransferase involved in cell wall bisynthesis</fullName>
    </submittedName>
</protein>
<dbReference type="InterPro" id="IPR001173">
    <property type="entry name" value="Glyco_trans_2-like"/>
</dbReference>
<dbReference type="AlphaFoldDB" id="A0A1K2IP09"/>
<proteinExistence type="inferred from homology"/>
<dbReference type="OrthoDB" id="9815923at2"/>
<gene>
    <name evidence="3" type="ORF">SAMN05428642_103529</name>
</gene>
<dbReference type="Gene3D" id="3.90.550.10">
    <property type="entry name" value="Spore Coat Polysaccharide Biosynthesis Protein SpsA, Chain A"/>
    <property type="match status" value="1"/>
</dbReference>
<dbReference type="GO" id="GO:0016740">
    <property type="term" value="F:transferase activity"/>
    <property type="evidence" value="ECO:0007669"/>
    <property type="project" value="UniProtKB-KW"/>
</dbReference>
<dbReference type="SUPFAM" id="SSF53448">
    <property type="entry name" value="Nucleotide-diphospho-sugar transferases"/>
    <property type="match status" value="1"/>
</dbReference>
<dbReference type="RefSeq" id="WP_072403124.1">
    <property type="nucleotide sequence ID" value="NZ_FPKV01000003.1"/>
</dbReference>
<keyword evidence="4" id="KW-1185">Reference proteome</keyword>
<organism evidence="3 4">
    <name type="scientific">Flaviramulus basaltis</name>
    <dbReference type="NCBI Taxonomy" id="369401"/>
    <lineage>
        <taxon>Bacteria</taxon>
        <taxon>Pseudomonadati</taxon>
        <taxon>Bacteroidota</taxon>
        <taxon>Flavobacteriia</taxon>
        <taxon>Flavobacteriales</taxon>
        <taxon>Flavobacteriaceae</taxon>
        <taxon>Flaviramulus</taxon>
    </lineage>
</organism>
<evidence type="ECO:0000256" key="1">
    <source>
        <dbReference type="ARBA" id="ARBA00038494"/>
    </source>
</evidence>
<feature type="domain" description="Glycosyltransferase 2-like" evidence="2">
    <location>
        <begin position="3"/>
        <end position="122"/>
    </location>
</feature>
<dbReference type="PANTHER" id="PTHR43630">
    <property type="entry name" value="POLY-BETA-1,6-N-ACETYL-D-GLUCOSAMINE SYNTHASE"/>
    <property type="match status" value="1"/>
</dbReference>
<dbReference type="PANTHER" id="PTHR43630:SF2">
    <property type="entry name" value="GLYCOSYLTRANSFERASE"/>
    <property type="match status" value="1"/>
</dbReference>
<evidence type="ECO:0000313" key="3">
    <source>
        <dbReference type="EMBL" id="SFZ94038.1"/>
    </source>
</evidence>
<dbReference type="InterPro" id="IPR029044">
    <property type="entry name" value="Nucleotide-diphossugar_trans"/>
</dbReference>
<comment type="similarity">
    <text evidence="1">Belongs to the glycosyltransferase 2 family. WaaE/KdtX subfamily.</text>
</comment>
<evidence type="ECO:0000313" key="4">
    <source>
        <dbReference type="Proteomes" id="UP000182544"/>
    </source>
</evidence>
<dbReference type="CDD" id="cd02511">
    <property type="entry name" value="Beta4Glucosyltransferase"/>
    <property type="match status" value="1"/>
</dbReference>
<sequence length="269" mass="31534">MISIVILTKNEEKDLPISLSSVDWSDDVHILDSGSTDKTLEIAEQYGAKITYNAFKSFGEQRNYALDELNIINDWILFLDADEVVTDAFRKAIFEAVSKVDNNVAGYYCCWKMMLENTWLKHCDNFPKWQFRLMKKGMARFTDFGHGQKESDVKGYIKYLKEPYLHYGFSKGWTQWINRHNKYSSQEAIARVQNKPPFKHVLSKNSSIRNPALKSWLCKLPGWPFIRFFQAYILSLGFLEGIPGFIYCINMAYYEFLIQIKIREHKKNL</sequence>
<evidence type="ECO:0000259" key="2">
    <source>
        <dbReference type="Pfam" id="PF00535"/>
    </source>
</evidence>
<dbReference type="STRING" id="369401.SAMN05428642_103529"/>
<dbReference type="Proteomes" id="UP000182544">
    <property type="component" value="Unassembled WGS sequence"/>
</dbReference>
<accession>A0A1K2IP09</accession>
<dbReference type="EMBL" id="FPKV01000003">
    <property type="protein sequence ID" value="SFZ94038.1"/>
    <property type="molecule type" value="Genomic_DNA"/>
</dbReference>
<name>A0A1K2IP09_9FLAO</name>
<reference evidence="3 4" key="1">
    <citation type="submission" date="2016-10" db="EMBL/GenBank/DDBJ databases">
        <authorList>
            <person name="de Groot N.N."/>
        </authorList>
    </citation>
    <scope>NUCLEOTIDE SEQUENCE [LARGE SCALE GENOMIC DNA]</scope>
    <source>
        <strain evidence="3 4">DSM 18180</strain>
    </source>
</reference>
<keyword evidence="3" id="KW-0808">Transferase</keyword>